<protein>
    <submittedName>
        <fullName evidence="2">Uncharacterized protein</fullName>
    </submittedName>
</protein>
<name>A0A1L3LNC8_9HYPH</name>
<dbReference type="AlphaFoldDB" id="A0A1L3LNC8"/>
<feature type="region of interest" description="Disordered" evidence="1">
    <location>
        <begin position="64"/>
        <end position="86"/>
    </location>
</feature>
<evidence type="ECO:0000313" key="2">
    <source>
        <dbReference type="EMBL" id="APG91608.1"/>
    </source>
</evidence>
<evidence type="ECO:0000256" key="1">
    <source>
        <dbReference type="SAM" id="MobiDB-lite"/>
    </source>
</evidence>
<dbReference type="KEGG" id="same:SAMCFNEI73_Ch2327"/>
<evidence type="ECO:0000313" key="3">
    <source>
        <dbReference type="Proteomes" id="UP000182306"/>
    </source>
</evidence>
<dbReference type="Proteomes" id="UP000182306">
    <property type="component" value="Chromosome"/>
</dbReference>
<keyword evidence="3" id="KW-1185">Reference proteome</keyword>
<dbReference type="EMBL" id="CP013107">
    <property type="protein sequence ID" value="APG91608.1"/>
    <property type="molecule type" value="Genomic_DNA"/>
</dbReference>
<organism evidence="2 3">
    <name type="scientific">Sinorhizobium americanum</name>
    <dbReference type="NCBI Taxonomy" id="194963"/>
    <lineage>
        <taxon>Bacteria</taxon>
        <taxon>Pseudomonadati</taxon>
        <taxon>Pseudomonadota</taxon>
        <taxon>Alphaproteobacteria</taxon>
        <taxon>Hyphomicrobiales</taxon>
        <taxon>Rhizobiaceae</taxon>
        <taxon>Sinorhizobium/Ensifer group</taxon>
        <taxon>Sinorhizobium</taxon>
    </lineage>
</organism>
<gene>
    <name evidence="2" type="ORF">SAMCFNEI73_Ch2327</name>
</gene>
<proteinExistence type="predicted"/>
<sequence>MCCHLYSALGATGLLGQKATVLLISPLVGEMPGRQRGVLRSYASTQRARRVSFARLEVAGRRMKERALRKTKPASLPAADLRQNGR</sequence>
<accession>A0A1L3LNC8</accession>
<reference evidence="2 3" key="1">
    <citation type="submission" date="2015-10" db="EMBL/GenBank/DDBJ databases">
        <title>Genomic differences between typical nodule nitrogen-fixing rhizobial strains and those coming from bean seeds.</title>
        <authorList>
            <person name="Peralta H."/>
            <person name="Aguilar-Vera A."/>
            <person name="Diaz R."/>
            <person name="Mora Y."/>
            <person name="Martinez-Batallar G."/>
            <person name="Salazar E."/>
            <person name="Vargas-Lagunas C."/>
            <person name="Encarnacion S."/>
            <person name="Girard L."/>
            <person name="Mora J."/>
        </authorList>
    </citation>
    <scope>NUCLEOTIDE SEQUENCE [LARGE SCALE GENOMIC DNA]</scope>
    <source>
        <strain evidence="2 3">CFNEI 73</strain>
    </source>
</reference>